<accession>A0A846XNM9</accession>
<evidence type="ECO:0000313" key="4">
    <source>
        <dbReference type="EMBL" id="NKY48613.1"/>
    </source>
</evidence>
<dbReference type="Pfam" id="PF13411">
    <property type="entry name" value="MerR_1"/>
    <property type="match status" value="1"/>
</dbReference>
<dbReference type="SMART" id="SM00422">
    <property type="entry name" value="HTH_MERR"/>
    <property type="match status" value="1"/>
</dbReference>
<sequence>MTDSRLLTIGEFARASGLTASALRFYADSGLLTPAVVDPGSGYRYYDESRLDRAVTIRELREIGMSLGIIAEVLESGAARAARLIDEHLIGLEQQLQRARTRAAELERTLGPGRDRELTTVSGPIFAMAVEQILAATAREPDHPVLGGVHIEVSTEALTLTATDRYRLSTRTLVAGRRERPEGTDWSATVAGDDLRLAVPELRRGHIVQLTAAPHALIFRAGDAASRSCRILPGTFPDHRVLLDSIGAARTRVVTAHDGLVRGLENIRAQHVLLRIAHGSLTLCEPGSPRRAAPAAVVTGPDIELAFDLTTLYPAIGTAIGPDVMIDITGPDRPIVIRSADDGDLTSLAMPVDPSSIRSADDHDRPDHECHRRGDRTRPSR</sequence>
<dbReference type="AlphaFoldDB" id="A0A846XNM9"/>
<feature type="domain" description="HTH merR-type" evidence="3">
    <location>
        <begin position="6"/>
        <end position="76"/>
    </location>
</feature>
<evidence type="ECO:0000256" key="1">
    <source>
        <dbReference type="ARBA" id="ARBA00023125"/>
    </source>
</evidence>
<dbReference type="CDD" id="cd01107">
    <property type="entry name" value="HTH_BmrR"/>
    <property type="match status" value="1"/>
</dbReference>
<dbReference type="GO" id="GO:0009360">
    <property type="term" value="C:DNA polymerase III complex"/>
    <property type="evidence" value="ECO:0007669"/>
    <property type="project" value="InterPro"/>
</dbReference>
<dbReference type="PROSITE" id="PS50937">
    <property type="entry name" value="HTH_MERR_2"/>
    <property type="match status" value="1"/>
</dbReference>
<dbReference type="GO" id="GO:0003700">
    <property type="term" value="F:DNA-binding transcription factor activity"/>
    <property type="evidence" value="ECO:0007669"/>
    <property type="project" value="InterPro"/>
</dbReference>
<organism evidence="4 5">
    <name type="scientific">Nocardia vermiculata</name>
    <dbReference type="NCBI Taxonomy" id="257274"/>
    <lineage>
        <taxon>Bacteria</taxon>
        <taxon>Bacillati</taxon>
        <taxon>Actinomycetota</taxon>
        <taxon>Actinomycetes</taxon>
        <taxon>Mycobacteriales</taxon>
        <taxon>Nocardiaceae</taxon>
        <taxon>Nocardia</taxon>
    </lineage>
</organism>
<dbReference type="InterPro" id="IPR022637">
    <property type="entry name" value="DNA_polIII_beta_cen"/>
</dbReference>
<dbReference type="GO" id="GO:0003677">
    <property type="term" value="F:DNA binding"/>
    <property type="evidence" value="ECO:0007669"/>
    <property type="project" value="UniProtKB-KW"/>
</dbReference>
<dbReference type="InterPro" id="IPR000551">
    <property type="entry name" value="MerR-type_HTH_dom"/>
</dbReference>
<gene>
    <name evidence="4" type="ORF">HGA08_00120</name>
</gene>
<feature type="region of interest" description="Disordered" evidence="2">
    <location>
        <begin position="345"/>
        <end position="381"/>
    </location>
</feature>
<dbReference type="SMART" id="SM00480">
    <property type="entry name" value="POL3Bc"/>
    <property type="match status" value="1"/>
</dbReference>
<dbReference type="Gene3D" id="3.10.150.10">
    <property type="entry name" value="DNA Polymerase III, subunit A, domain 2"/>
    <property type="match status" value="2"/>
</dbReference>
<dbReference type="Proteomes" id="UP000565711">
    <property type="component" value="Unassembled WGS sequence"/>
</dbReference>
<protein>
    <submittedName>
        <fullName evidence="4">MerR family transcriptional regulator</fullName>
    </submittedName>
</protein>
<dbReference type="GO" id="GO:0003887">
    <property type="term" value="F:DNA-directed DNA polymerase activity"/>
    <property type="evidence" value="ECO:0007669"/>
    <property type="project" value="InterPro"/>
</dbReference>
<dbReference type="SUPFAM" id="SSF55979">
    <property type="entry name" value="DNA clamp"/>
    <property type="match status" value="2"/>
</dbReference>
<dbReference type="GO" id="GO:0006260">
    <property type="term" value="P:DNA replication"/>
    <property type="evidence" value="ECO:0007669"/>
    <property type="project" value="InterPro"/>
</dbReference>
<dbReference type="Gene3D" id="1.10.1660.10">
    <property type="match status" value="1"/>
</dbReference>
<dbReference type="GO" id="GO:0008408">
    <property type="term" value="F:3'-5' exonuclease activity"/>
    <property type="evidence" value="ECO:0007669"/>
    <property type="project" value="InterPro"/>
</dbReference>
<dbReference type="EMBL" id="JAAXOP010000001">
    <property type="protein sequence ID" value="NKY48613.1"/>
    <property type="molecule type" value="Genomic_DNA"/>
</dbReference>
<dbReference type="PANTHER" id="PTHR30204">
    <property type="entry name" value="REDOX-CYCLING DRUG-SENSING TRANSCRIPTIONAL ACTIVATOR SOXR"/>
    <property type="match status" value="1"/>
</dbReference>
<name>A0A846XNM9_9NOCA</name>
<dbReference type="InterPro" id="IPR001001">
    <property type="entry name" value="DNA_polIII_beta"/>
</dbReference>
<reference evidence="4 5" key="1">
    <citation type="submission" date="2020-04" db="EMBL/GenBank/DDBJ databases">
        <title>MicrobeNet Type strains.</title>
        <authorList>
            <person name="Nicholson A.C."/>
        </authorList>
    </citation>
    <scope>NUCLEOTIDE SEQUENCE [LARGE SCALE GENOMIC DNA]</scope>
    <source>
        <strain evidence="4 5">JCM 12354</strain>
    </source>
</reference>
<feature type="compositionally biased region" description="Basic and acidic residues" evidence="2">
    <location>
        <begin position="359"/>
        <end position="381"/>
    </location>
</feature>
<dbReference type="InterPro" id="IPR047057">
    <property type="entry name" value="MerR_fam"/>
</dbReference>
<comment type="caution">
    <text evidence="4">The sequence shown here is derived from an EMBL/GenBank/DDBJ whole genome shotgun (WGS) entry which is preliminary data.</text>
</comment>
<dbReference type="SUPFAM" id="SSF46955">
    <property type="entry name" value="Putative DNA-binding domain"/>
    <property type="match status" value="1"/>
</dbReference>
<proteinExistence type="predicted"/>
<evidence type="ECO:0000313" key="5">
    <source>
        <dbReference type="Proteomes" id="UP000565711"/>
    </source>
</evidence>
<dbReference type="Pfam" id="PF02767">
    <property type="entry name" value="DNA_pol3_beta_2"/>
    <property type="match status" value="1"/>
</dbReference>
<evidence type="ECO:0000256" key="2">
    <source>
        <dbReference type="SAM" id="MobiDB-lite"/>
    </source>
</evidence>
<evidence type="ECO:0000259" key="3">
    <source>
        <dbReference type="PROSITE" id="PS50937"/>
    </source>
</evidence>
<dbReference type="RefSeq" id="WP_084475695.1">
    <property type="nucleotide sequence ID" value="NZ_JAAXOP010000001.1"/>
</dbReference>
<dbReference type="InterPro" id="IPR046938">
    <property type="entry name" value="DNA_clamp_sf"/>
</dbReference>
<dbReference type="InterPro" id="IPR009061">
    <property type="entry name" value="DNA-bd_dom_put_sf"/>
</dbReference>
<dbReference type="PRINTS" id="PR00040">
    <property type="entry name" value="HTHMERR"/>
</dbReference>
<keyword evidence="5" id="KW-1185">Reference proteome</keyword>
<keyword evidence="1" id="KW-0238">DNA-binding</keyword>
<dbReference type="PANTHER" id="PTHR30204:SF97">
    <property type="entry name" value="MERR FAMILY REGULATORY PROTEIN"/>
    <property type="match status" value="1"/>
</dbReference>